<dbReference type="InterPro" id="IPR024341">
    <property type="entry name" value="DUF2631"/>
</dbReference>
<keyword evidence="3" id="KW-1185">Reference proteome</keyword>
<evidence type="ECO:0008006" key="4">
    <source>
        <dbReference type="Google" id="ProtNLM"/>
    </source>
</evidence>
<protein>
    <recommendedName>
        <fullName evidence="4">DUF2631 domain-containing protein</fullName>
    </recommendedName>
</protein>
<dbReference type="Pfam" id="PF10939">
    <property type="entry name" value="DUF2631"/>
    <property type="match status" value="1"/>
</dbReference>
<keyword evidence="1" id="KW-1133">Transmembrane helix</keyword>
<keyword evidence="1" id="KW-0812">Transmembrane</keyword>
<accession>A0A916U6B6</accession>
<sequence length="91" mass="10147">MANTDIDPGLERAIARSKHHPAEEPSVGWGWHGESPVTFQIVGWVFTIMLFAYLIGTHQGQTENLWVIGTGVVIAGLLVKYGMDSRRSKRR</sequence>
<proteinExistence type="predicted"/>
<dbReference type="Proteomes" id="UP000641514">
    <property type="component" value="Unassembled WGS sequence"/>
</dbReference>
<evidence type="ECO:0000313" key="3">
    <source>
        <dbReference type="Proteomes" id="UP000641514"/>
    </source>
</evidence>
<name>A0A916U6B6_9ACTN</name>
<dbReference type="EMBL" id="BMJH01000001">
    <property type="protein sequence ID" value="GGC60800.1"/>
    <property type="molecule type" value="Genomic_DNA"/>
</dbReference>
<gene>
    <name evidence="2" type="ORF">GCM10011410_11590</name>
</gene>
<evidence type="ECO:0000313" key="2">
    <source>
        <dbReference type="EMBL" id="GGC60800.1"/>
    </source>
</evidence>
<feature type="transmembrane region" description="Helical" evidence="1">
    <location>
        <begin position="65"/>
        <end position="83"/>
    </location>
</feature>
<dbReference type="AlphaFoldDB" id="A0A916U6B6"/>
<feature type="transmembrane region" description="Helical" evidence="1">
    <location>
        <begin position="41"/>
        <end position="59"/>
    </location>
</feature>
<evidence type="ECO:0000256" key="1">
    <source>
        <dbReference type="SAM" id="Phobius"/>
    </source>
</evidence>
<dbReference type="RefSeq" id="WP_188671466.1">
    <property type="nucleotide sequence ID" value="NZ_BMJH01000001.1"/>
</dbReference>
<reference evidence="2" key="2">
    <citation type="submission" date="2020-09" db="EMBL/GenBank/DDBJ databases">
        <authorList>
            <person name="Sun Q."/>
            <person name="Zhou Y."/>
        </authorList>
    </citation>
    <scope>NUCLEOTIDE SEQUENCE</scope>
    <source>
        <strain evidence="2">CGMCC 1.15478</strain>
    </source>
</reference>
<comment type="caution">
    <text evidence="2">The sequence shown here is derived from an EMBL/GenBank/DDBJ whole genome shotgun (WGS) entry which is preliminary data.</text>
</comment>
<reference evidence="2" key="1">
    <citation type="journal article" date="2014" name="Int. J. Syst. Evol. Microbiol.">
        <title>Complete genome sequence of Corynebacterium casei LMG S-19264T (=DSM 44701T), isolated from a smear-ripened cheese.</title>
        <authorList>
            <consortium name="US DOE Joint Genome Institute (JGI-PGF)"/>
            <person name="Walter F."/>
            <person name="Albersmeier A."/>
            <person name="Kalinowski J."/>
            <person name="Ruckert C."/>
        </authorList>
    </citation>
    <scope>NUCLEOTIDE SEQUENCE</scope>
    <source>
        <strain evidence="2">CGMCC 1.15478</strain>
    </source>
</reference>
<keyword evidence="1" id="KW-0472">Membrane</keyword>
<organism evidence="2 3">
    <name type="scientific">Hoyosella rhizosphaerae</name>
    <dbReference type="NCBI Taxonomy" id="1755582"/>
    <lineage>
        <taxon>Bacteria</taxon>
        <taxon>Bacillati</taxon>
        <taxon>Actinomycetota</taxon>
        <taxon>Actinomycetes</taxon>
        <taxon>Mycobacteriales</taxon>
        <taxon>Hoyosellaceae</taxon>
        <taxon>Hoyosella</taxon>
    </lineage>
</organism>